<comment type="caution">
    <text evidence="1">The sequence shown here is derived from an EMBL/GenBank/DDBJ whole genome shotgun (WGS) entry which is preliminary data.</text>
</comment>
<organism evidence="1 2">
    <name type="scientific">Candidatus Scalindua arabica</name>
    <dbReference type="NCBI Taxonomy" id="1127984"/>
    <lineage>
        <taxon>Bacteria</taxon>
        <taxon>Pseudomonadati</taxon>
        <taxon>Planctomycetota</taxon>
        <taxon>Candidatus Brocadiia</taxon>
        <taxon>Candidatus Brocadiales</taxon>
        <taxon>Candidatus Scalinduaceae</taxon>
        <taxon>Candidatus Scalindua</taxon>
    </lineage>
</organism>
<dbReference type="AlphaFoldDB" id="A0A941ZYD4"/>
<accession>A0A941ZYD4</accession>
<proteinExistence type="predicted"/>
<reference evidence="1" key="1">
    <citation type="journal article" date="2021" name="ISME J.">
        <title>Fine-scale metabolic discontinuity in a stratified prokaryote microbiome of a Red Sea deep halocline.</title>
        <authorList>
            <person name="Michoud G."/>
            <person name="Ngugi D.K."/>
            <person name="Barozzi A."/>
            <person name="Merlino G."/>
            <person name="Calleja M.L."/>
            <person name="Delgado-Huertas A."/>
            <person name="Moran X.A.G."/>
            <person name="Daffonchio D."/>
        </authorList>
    </citation>
    <scope>NUCLEOTIDE SEQUENCE</scope>
    <source>
        <strain evidence="1">SuakinDeep_MAG55_1</strain>
    </source>
</reference>
<name>A0A941ZYD4_9BACT</name>
<evidence type="ECO:0000313" key="2">
    <source>
        <dbReference type="Proteomes" id="UP000722750"/>
    </source>
</evidence>
<evidence type="ECO:0000313" key="1">
    <source>
        <dbReference type="EMBL" id="MBS1257115.1"/>
    </source>
</evidence>
<sequence length="45" mass="5276">MIKNIRLTREEKEIEDSLINGEFINIEPDEFKEIANLNAENAKEN</sequence>
<gene>
    <name evidence="1" type="ORF">MAG551_00150</name>
</gene>
<dbReference type="EMBL" id="JAANXD010000008">
    <property type="protein sequence ID" value="MBS1257115.1"/>
    <property type="molecule type" value="Genomic_DNA"/>
</dbReference>
<dbReference type="Proteomes" id="UP000722750">
    <property type="component" value="Unassembled WGS sequence"/>
</dbReference>
<protein>
    <submittedName>
        <fullName evidence="1">Uncharacterized protein</fullName>
    </submittedName>
</protein>